<comment type="subcellular location">
    <subcellularLocation>
        <location evidence="1">Endoplasmic reticulum membrane</location>
        <topology evidence="1">Multi-pass membrane protein</topology>
    </subcellularLocation>
</comment>
<dbReference type="FunFam" id="1.20.58.420:FF:000001">
    <property type="entry name" value="Atlastin-1 isoform 1"/>
    <property type="match status" value="1"/>
</dbReference>
<dbReference type="SUPFAM" id="SSF48340">
    <property type="entry name" value="Interferon-induced guanylate-binding protein 1 (GBP1), C-terminal domain"/>
    <property type="match status" value="1"/>
</dbReference>
<feature type="transmembrane region" description="Helical" evidence="12">
    <location>
        <begin position="415"/>
        <end position="436"/>
    </location>
</feature>
<keyword evidence="7 12" id="KW-1133">Transmembrane helix</keyword>
<name>H2Y8W3_CIOSA</name>
<dbReference type="SUPFAM" id="SSF52540">
    <property type="entry name" value="P-loop containing nucleoside triphosphate hydrolases"/>
    <property type="match status" value="1"/>
</dbReference>
<evidence type="ECO:0000256" key="1">
    <source>
        <dbReference type="ARBA" id="ARBA00004477"/>
    </source>
</evidence>
<evidence type="ECO:0000256" key="8">
    <source>
        <dbReference type="ARBA" id="ARBA00023134"/>
    </source>
</evidence>
<dbReference type="Ensembl" id="ENSCSAVT00000001792.1">
    <property type="protein sequence ID" value="ENSCSAVP00000001761.1"/>
    <property type="gene ID" value="ENSCSAVG00000001027.1"/>
</dbReference>
<evidence type="ECO:0000256" key="3">
    <source>
        <dbReference type="ARBA" id="ARBA00022741"/>
    </source>
</evidence>
<evidence type="ECO:0000313" key="15">
    <source>
        <dbReference type="Proteomes" id="UP000007875"/>
    </source>
</evidence>
<dbReference type="AlphaFoldDB" id="H2Y8W3"/>
<feature type="transmembrane region" description="Helical" evidence="12">
    <location>
        <begin position="230"/>
        <end position="252"/>
    </location>
</feature>
<reference evidence="15" key="1">
    <citation type="submission" date="2003-08" db="EMBL/GenBank/DDBJ databases">
        <authorList>
            <person name="Birren B."/>
            <person name="Nusbaum C."/>
            <person name="Abebe A."/>
            <person name="Abouelleil A."/>
            <person name="Adekoya E."/>
            <person name="Ait-zahra M."/>
            <person name="Allen N."/>
            <person name="Allen T."/>
            <person name="An P."/>
            <person name="Anderson M."/>
            <person name="Anderson S."/>
            <person name="Arachchi H."/>
            <person name="Armbruster J."/>
            <person name="Bachantsang P."/>
            <person name="Baldwin J."/>
            <person name="Barry A."/>
            <person name="Bayul T."/>
            <person name="Blitshsteyn B."/>
            <person name="Bloom T."/>
            <person name="Blye J."/>
            <person name="Boguslavskiy L."/>
            <person name="Borowsky M."/>
            <person name="Boukhgalter B."/>
            <person name="Brunache A."/>
            <person name="Butler J."/>
            <person name="Calixte N."/>
            <person name="Calvo S."/>
            <person name="Camarata J."/>
            <person name="Campo K."/>
            <person name="Chang J."/>
            <person name="Cheshatsang Y."/>
            <person name="Citroen M."/>
            <person name="Collymore A."/>
            <person name="Considine T."/>
            <person name="Cook A."/>
            <person name="Cooke P."/>
            <person name="Corum B."/>
            <person name="Cuomo C."/>
            <person name="David R."/>
            <person name="Dawoe T."/>
            <person name="Degray S."/>
            <person name="Dodge S."/>
            <person name="Dooley K."/>
            <person name="Dorje P."/>
            <person name="Dorjee K."/>
            <person name="Dorris L."/>
            <person name="Duffey N."/>
            <person name="Dupes A."/>
            <person name="Elkins T."/>
            <person name="Engels R."/>
            <person name="Erickson J."/>
            <person name="Farina A."/>
            <person name="Faro S."/>
            <person name="Ferreira P."/>
            <person name="Fischer H."/>
            <person name="Fitzgerald M."/>
            <person name="Foley K."/>
            <person name="Gage D."/>
            <person name="Galagan J."/>
            <person name="Gearin G."/>
            <person name="Gnerre S."/>
            <person name="Gnirke A."/>
            <person name="Goyette A."/>
            <person name="Graham J."/>
            <person name="Grandbois E."/>
            <person name="Gyaltsen K."/>
            <person name="Hafez N."/>
            <person name="Hagopian D."/>
            <person name="Hagos B."/>
            <person name="Hall J."/>
            <person name="Hatcher B."/>
            <person name="Heller A."/>
            <person name="Higgins H."/>
            <person name="Honan T."/>
            <person name="Horn A."/>
            <person name="Houde N."/>
            <person name="Hughes L."/>
            <person name="Hulme W."/>
            <person name="Husby E."/>
            <person name="Iliev I."/>
            <person name="Jaffe D."/>
            <person name="Jones C."/>
            <person name="Kamal M."/>
            <person name="Kamat A."/>
            <person name="Kamvysselis M."/>
            <person name="Karlsson E."/>
            <person name="Kells C."/>
            <person name="Kieu A."/>
            <person name="Kisner P."/>
            <person name="Kodira C."/>
            <person name="Kulbokas E."/>
            <person name="Labutti K."/>
            <person name="Lama D."/>
            <person name="Landers T."/>
            <person name="Leger J."/>
            <person name="Levine S."/>
            <person name="Lewis D."/>
            <person name="Lewis T."/>
            <person name="Lindblad-toh K."/>
            <person name="Liu X."/>
            <person name="Lokyitsang T."/>
            <person name="Lokyitsang Y."/>
            <person name="Lucien O."/>
            <person name="Lui A."/>
            <person name="Ma L.J."/>
            <person name="Mabbitt R."/>
            <person name="Macdonald J."/>
            <person name="Maclean C."/>
            <person name="Major J."/>
            <person name="Manning J."/>
            <person name="Marabella R."/>
            <person name="Maru K."/>
            <person name="Matthews C."/>
            <person name="Mauceli E."/>
            <person name="Mccarthy M."/>
            <person name="Mcdonough S."/>
            <person name="Mcghee T."/>
            <person name="Meldrim J."/>
            <person name="Meneus L."/>
            <person name="Mesirov J."/>
            <person name="Mihalev A."/>
            <person name="Mihova T."/>
            <person name="Mikkelsen T."/>
            <person name="Mlenga V."/>
            <person name="Moru K."/>
            <person name="Mozes J."/>
            <person name="Mulrain L."/>
            <person name="Munson G."/>
            <person name="Naylor J."/>
            <person name="Newes C."/>
            <person name="Nguyen C."/>
            <person name="Nguyen N."/>
            <person name="Nguyen T."/>
            <person name="Nicol R."/>
            <person name="Nielsen C."/>
            <person name="Nizzari M."/>
            <person name="Norbu C."/>
            <person name="Norbu N."/>
            <person name="O'donnell P."/>
            <person name="Okoawo O."/>
            <person name="O'leary S."/>
            <person name="Omotosho B."/>
            <person name="O'neill K."/>
            <person name="Osman S."/>
            <person name="Parker S."/>
            <person name="Perrin D."/>
            <person name="Phunkhang P."/>
            <person name="Piqani B."/>
            <person name="Purcell S."/>
            <person name="Rachupka T."/>
            <person name="Ramasamy U."/>
            <person name="Rameau R."/>
            <person name="Ray V."/>
            <person name="Raymond C."/>
            <person name="Retta R."/>
            <person name="Richardson S."/>
            <person name="Rise C."/>
            <person name="Rodriguez J."/>
            <person name="Rogers J."/>
            <person name="Rogov P."/>
            <person name="Rutman M."/>
            <person name="Schupbach R."/>
            <person name="Seaman C."/>
            <person name="Settipalli S."/>
            <person name="Sharpe T."/>
            <person name="Sheridan J."/>
            <person name="Sherpa N."/>
            <person name="Shi J."/>
            <person name="Smirnov S."/>
            <person name="Smith C."/>
            <person name="Sougnez C."/>
            <person name="Spencer B."/>
            <person name="Stalker J."/>
            <person name="Stange-thomann N."/>
            <person name="Stavropoulos S."/>
            <person name="Stetson K."/>
            <person name="Stone C."/>
            <person name="Stone S."/>
            <person name="Stubbs M."/>
            <person name="Talamas J."/>
            <person name="Tchuinga P."/>
            <person name="Tenzing P."/>
            <person name="Tesfaye S."/>
            <person name="Theodore J."/>
            <person name="Thoulutsang Y."/>
            <person name="Topham K."/>
            <person name="Towey S."/>
            <person name="Tsamla T."/>
            <person name="Tsomo N."/>
            <person name="Vallee D."/>
            <person name="Vassiliev H."/>
            <person name="Venkataraman V."/>
            <person name="Vinson J."/>
            <person name="Vo A."/>
            <person name="Wade C."/>
            <person name="Wang S."/>
            <person name="Wangchuk T."/>
            <person name="Wangdi T."/>
            <person name="Whittaker C."/>
            <person name="Wilkinson J."/>
            <person name="Wu Y."/>
            <person name="Wyman D."/>
            <person name="Yadav S."/>
            <person name="Yang S."/>
            <person name="Yang X."/>
            <person name="Yeager S."/>
            <person name="Yee E."/>
            <person name="Young G."/>
            <person name="Zainoun J."/>
            <person name="Zembeck L."/>
            <person name="Zimmer A."/>
            <person name="Zody M."/>
            <person name="Lander E."/>
        </authorList>
    </citation>
    <scope>NUCLEOTIDE SEQUENCE [LARGE SCALE GENOMIC DNA]</scope>
</reference>
<evidence type="ECO:0000256" key="10">
    <source>
        <dbReference type="ARBA" id="ARBA00049117"/>
    </source>
</evidence>
<evidence type="ECO:0000256" key="7">
    <source>
        <dbReference type="ARBA" id="ARBA00022989"/>
    </source>
</evidence>
<dbReference type="InterPro" id="IPR030386">
    <property type="entry name" value="G_GB1_RHD3_dom"/>
</dbReference>
<dbReference type="OMA" id="DWSFPYD"/>
<feature type="transmembrane region" description="Helical" evidence="12">
    <location>
        <begin position="442"/>
        <end position="460"/>
    </location>
</feature>
<evidence type="ECO:0000256" key="9">
    <source>
        <dbReference type="ARBA" id="ARBA00023136"/>
    </source>
</evidence>
<evidence type="ECO:0000256" key="11">
    <source>
        <dbReference type="PROSITE-ProRule" id="PRU01052"/>
    </source>
</evidence>
<keyword evidence="3" id="KW-0547">Nucleotide-binding</keyword>
<accession>H2Y8W3</accession>
<comment type="catalytic activity">
    <reaction evidence="10">
        <text>GTP + H2O = GDP + phosphate + H(+)</text>
        <dbReference type="Rhea" id="RHEA:19669"/>
        <dbReference type="ChEBI" id="CHEBI:15377"/>
        <dbReference type="ChEBI" id="CHEBI:15378"/>
        <dbReference type="ChEBI" id="CHEBI:37565"/>
        <dbReference type="ChEBI" id="CHEBI:43474"/>
        <dbReference type="ChEBI" id="CHEBI:58189"/>
    </reaction>
    <physiologicalReaction direction="left-to-right" evidence="10">
        <dbReference type="Rhea" id="RHEA:19670"/>
    </physiologicalReaction>
</comment>
<keyword evidence="15" id="KW-1185">Reference proteome</keyword>
<sequence length="484" mass="55441">NADQPVPIVVVDSEHRFCLDEKAISSILLQNDIMNLPVAVISVAGAFRKGKSFLLNFFLRYLTNYGTDNWLGGSDELLSGFSWRGGSDRDTTGILMWSKVFKISLKCYHLVPILELSLSGFIMSIREICCVNRLHGKLVNKTLLNIAQNILKTVLNVILLLFTEYGRLAMEESSEKPFQSLQFLVRDWSYPYEYEFGYEGGRKLLDKRLELTEQQHEELQRVRTHIRSCFSVFLIFFLLQIFHLFKLFYFCVNMLCYKYIVFKTHLYDLLCLGVTSIIVDLLSNPNFAFISIHSCPKSCHFFAVGDLFYCKQQFKATAEANNLSAVSKAKDVYVNLMEEVCGGDKPFLNPARLEDKHQEHRQTSLDGFDGSRKMGGVEFSMSYRDQLEVDINESYENFCKNNDAKNVFRYARTPAVFFAFGAVSYILSGLFGFLYLTSFSTIFSLLCMATLVALVMWAYVRYTGEHQAIGQALEVTADFIWDTV</sequence>
<reference evidence="14" key="3">
    <citation type="submission" date="2025-09" db="UniProtKB">
        <authorList>
            <consortium name="Ensembl"/>
        </authorList>
    </citation>
    <scope>IDENTIFICATION</scope>
</reference>
<keyword evidence="9 12" id="KW-0472">Membrane</keyword>
<keyword evidence="8" id="KW-0342">GTP-binding</keyword>
<dbReference type="GO" id="GO:0005789">
    <property type="term" value="C:endoplasmic reticulum membrane"/>
    <property type="evidence" value="ECO:0007669"/>
    <property type="project" value="UniProtKB-SubCell"/>
</dbReference>
<proteinExistence type="inferred from homology"/>
<organism evidence="14 15">
    <name type="scientific">Ciona savignyi</name>
    <name type="common">Pacific transparent sea squirt</name>
    <dbReference type="NCBI Taxonomy" id="51511"/>
    <lineage>
        <taxon>Eukaryota</taxon>
        <taxon>Metazoa</taxon>
        <taxon>Chordata</taxon>
        <taxon>Tunicata</taxon>
        <taxon>Ascidiacea</taxon>
        <taxon>Phlebobranchia</taxon>
        <taxon>Cionidae</taxon>
        <taxon>Ciona</taxon>
    </lineage>
</organism>
<dbReference type="GO" id="GO:0005525">
    <property type="term" value="F:GTP binding"/>
    <property type="evidence" value="ECO:0007669"/>
    <property type="project" value="UniProtKB-KW"/>
</dbReference>
<dbReference type="GeneTree" id="ENSGT00940000165594"/>
<dbReference type="PROSITE" id="PS51715">
    <property type="entry name" value="G_GB1_RHD3"/>
    <property type="match status" value="1"/>
</dbReference>
<evidence type="ECO:0000259" key="13">
    <source>
        <dbReference type="PROSITE" id="PS51715"/>
    </source>
</evidence>
<keyword evidence="6" id="KW-0460">Magnesium</keyword>
<evidence type="ECO:0000256" key="4">
    <source>
        <dbReference type="ARBA" id="ARBA00022801"/>
    </source>
</evidence>
<dbReference type="InterPro" id="IPR027417">
    <property type="entry name" value="P-loop_NTPase"/>
</dbReference>
<keyword evidence="2 12" id="KW-0812">Transmembrane</keyword>
<dbReference type="Proteomes" id="UP000007875">
    <property type="component" value="Unassembled WGS sequence"/>
</dbReference>
<keyword evidence="5" id="KW-0256">Endoplasmic reticulum</keyword>
<dbReference type="GO" id="GO:0003924">
    <property type="term" value="F:GTPase activity"/>
    <property type="evidence" value="ECO:0007669"/>
    <property type="project" value="InterPro"/>
</dbReference>
<dbReference type="Gene3D" id="1.20.58.420">
    <property type="entry name" value="AHSP"/>
    <property type="match status" value="1"/>
</dbReference>
<dbReference type="Gene3D" id="3.40.50.300">
    <property type="entry name" value="P-loop containing nucleotide triphosphate hydrolases"/>
    <property type="match status" value="1"/>
</dbReference>
<dbReference type="InterPro" id="IPR015894">
    <property type="entry name" value="Guanylate-bd_N"/>
</dbReference>
<dbReference type="InterPro" id="IPR036543">
    <property type="entry name" value="Guanylate-bd_C_sf"/>
</dbReference>
<keyword evidence="4" id="KW-0378">Hydrolase</keyword>
<evidence type="ECO:0000313" key="14">
    <source>
        <dbReference type="Ensembl" id="ENSCSAVP00000001761.1"/>
    </source>
</evidence>
<comment type="similarity">
    <text evidence="11">Belongs to the TRAFAC class dynamin-like GTPase superfamily. GB1/RHD3 GTPase family.</text>
</comment>
<dbReference type="Pfam" id="PF02263">
    <property type="entry name" value="GBP"/>
    <property type="match status" value="1"/>
</dbReference>
<feature type="domain" description="GB1/RHD3-type G" evidence="13">
    <location>
        <begin position="35"/>
        <end position="101"/>
    </location>
</feature>
<reference evidence="14" key="2">
    <citation type="submission" date="2025-08" db="UniProtKB">
        <authorList>
            <consortium name="Ensembl"/>
        </authorList>
    </citation>
    <scope>IDENTIFICATION</scope>
</reference>
<dbReference type="HOGENOM" id="CLU_021447_2_0_1"/>
<evidence type="ECO:0000256" key="5">
    <source>
        <dbReference type="ARBA" id="ARBA00022824"/>
    </source>
</evidence>
<dbReference type="FunFam" id="3.40.50.300:FF:004169">
    <property type="entry name" value="Atlastin 3"/>
    <property type="match status" value="1"/>
</dbReference>
<protein>
    <recommendedName>
        <fullName evidence="13">GB1/RHD3-type G domain-containing protein</fullName>
    </recommendedName>
</protein>
<dbReference type="PANTHER" id="PTHR10751">
    <property type="entry name" value="GUANYLATE BINDING PROTEIN"/>
    <property type="match status" value="1"/>
</dbReference>
<evidence type="ECO:0000256" key="6">
    <source>
        <dbReference type="ARBA" id="ARBA00022842"/>
    </source>
</evidence>
<evidence type="ECO:0000256" key="2">
    <source>
        <dbReference type="ARBA" id="ARBA00022692"/>
    </source>
</evidence>
<evidence type="ECO:0000256" key="12">
    <source>
        <dbReference type="SAM" id="Phobius"/>
    </source>
</evidence>